<dbReference type="PROSITE" id="PS51840">
    <property type="entry name" value="C2_NT"/>
    <property type="match status" value="1"/>
</dbReference>
<protein>
    <recommendedName>
        <fullName evidence="2">C2 NT-type domain-containing protein</fullName>
    </recommendedName>
</protein>
<dbReference type="InParanoid" id="A0A168PXG5"/>
<feature type="region of interest" description="Disordered" evidence="1">
    <location>
        <begin position="174"/>
        <end position="248"/>
    </location>
</feature>
<dbReference type="PANTHER" id="PTHR21456:SF1">
    <property type="entry name" value="C2 NT-TYPE DOMAIN-CONTAINING PROTEIN"/>
    <property type="match status" value="1"/>
</dbReference>
<sequence>MPLSHYFIAKHRKLDFHIHLNIQDITNVPLVSGCYFVKWRLRNATVSNGATTKEHIKDHTVEWYSSVTTFAELVISKQQILQPCELKLDIYQELGGGGTKQMGSLSINLSEYALSGPITRRYLLDECKFNSFIKLSIEMKQLSNENQPFTVPPMSKPQRHTDISTMITNAVAEKADDSSAARSLTGSTSDRSMQQHPSNRMVPRSQSNLSLSQYCRYPSSALQNDDPSPSDVVEQLFTPSSDRETSSC</sequence>
<evidence type="ECO:0000259" key="2">
    <source>
        <dbReference type="PROSITE" id="PS51840"/>
    </source>
</evidence>
<dbReference type="Proteomes" id="UP000078561">
    <property type="component" value="Unassembled WGS sequence"/>
</dbReference>
<dbReference type="PANTHER" id="PTHR21456">
    <property type="entry name" value="FAMILY WITH SEQUENCE SIMILARITY 102"/>
    <property type="match status" value="1"/>
</dbReference>
<dbReference type="InterPro" id="IPR039931">
    <property type="entry name" value="EEIG1/2-like"/>
</dbReference>
<gene>
    <name evidence="3" type="primary">ABSGL_08965.1 scaffold 10666</name>
</gene>
<proteinExistence type="predicted"/>
<dbReference type="EMBL" id="LT554066">
    <property type="protein sequence ID" value="SAM03147.1"/>
    <property type="molecule type" value="Genomic_DNA"/>
</dbReference>
<keyword evidence="4" id="KW-1185">Reference proteome</keyword>
<reference evidence="3" key="1">
    <citation type="submission" date="2016-04" db="EMBL/GenBank/DDBJ databases">
        <authorList>
            <person name="Evans L.H."/>
            <person name="Alamgir A."/>
            <person name="Owens N."/>
            <person name="Weber N.D."/>
            <person name="Virtaneva K."/>
            <person name="Barbian K."/>
            <person name="Babar A."/>
            <person name="Rosenke K."/>
        </authorList>
    </citation>
    <scope>NUCLEOTIDE SEQUENCE [LARGE SCALE GENOMIC DNA]</scope>
    <source>
        <strain evidence="3">CBS 101.48</strain>
    </source>
</reference>
<feature type="compositionally biased region" description="Polar residues" evidence="1">
    <location>
        <begin position="180"/>
        <end position="213"/>
    </location>
</feature>
<name>A0A168PXG5_ABSGL</name>
<dbReference type="Pfam" id="PF10358">
    <property type="entry name" value="NT-C2"/>
    <property type="match status" value="1"/>
</dbReference>
<dbReference type="FunCoup" id="A0A168PXG5">
    <property type="interactions" value="13"/>
</dbReference>
<accession>A0A168PXG5</accession>
<feature type="domain" description="C2 NT-type" evidence="2">
    <location>
        <begin position="6"/>
        <end position="141"/>
    </location>
</feature>
<organism evidence="3">
    <name type="scientific">Absidia glauca</name>
    <name type="common">Pin mould</name>
    <dbReference type="NCBI Taxonomy" id="4829"/>
    <lineage>
        <taxon>Eukaryota</taxon>
        <taxon>Fungi</taxon>
        <taxon>Fungi incertae sedis</taxon>
        <taxon>Mucoromycota</taxon>
        <taxon>Mucoromycotina</taxon>
        <taxon>Mucoromycetes</taxon>
        <taxon>Mucorales</taxon>
        <taxon>Cunninghamellaceae</taxon>
        <taxon>Absidia</taxon>
    </lineage>
</organism>
<evidence type="ECO:0000313" key="4">
    <source>
        <dbReference type="Proteomes" id="UP000078561"/>
    </source>
</evidence>
<dbReference type="OMA" id="MSLPRFC"/>
<dbReference type="AlphaFoldDB" id="A0A168PXG5"/>
<dbReference type="OrthoDB" id="3365224at2759"/>
<evidence type="ECO:0000313" key="3">
    <source>
        <dbReference type="EMBL" id="SAM03147.1"/>
    </source>
</evidence>
<dbReference type="InterPro" id="IPR019448">
    <property type="entry name" value="NT-C2"/>
</dbReference>
<dbReference type="STRING" id="4829.A0A168PXG5"/>
<evidence type="ECO:0000256" key="1">
    <source>
        <dbReference type="SAM" id="MobiDB-lite"/>
    </source>
</evidence>